<evidence type="ECO:0000313" key="5">
    <source>
        <dbReference type="Proteomes" id="UP000663829"/>
    </source>
</evidence>
<evidence type="ECO:0008006" key="6">
    <source>
        <dbReference type="Google" id="ProtNLM"/>
    </source>
</evidence>
<proteinExistence type="predicted"/>
<dbReference type="Proteomes" id="UP000677228">
    <property type="component" value="Unassembled WGS sequence"/>
</dbReference>
<name>A0A814YFH2_9BILA</name>
<dbReference type="EMBL" id="CAJOBC010009572">
    <property type="protein sequence ID" value="CAF3991177.1"/>
    <property type="molecule type" value="Genomic_DNA"/>
</dbReference>
<dbReference type="EMBL" id="CAJOBA010002210">
    <property type="protein sequence ID" value="CAF3635061.1"/>
    <property type="molecule type" value="Genomic_DNA"/>
</dbReference>
<comment type="caution">
    <text evidence="2">The sequence shown here is derived from an EMBL/GenBank/DDBJ whole genome shotgun (WGS) entry which is preliminary data.</text>
</comment>
<evidence type="ECO:0000313" key="1">
    <source>
        <dbReference type="EMBL" id="CAF0849815.1"/>
    </source>
</evidence>
<gene>
    <name evidence="2" type="ORF">GPM918_LOCUS25046</name>
    <name evidence="1" type="ORF">OVA965_LOCUS7082</name>
    <name evidence="4" type="ORF">SRO942_LOCUS25050</name>
    <name evidence="3" type="ORF">TMI583_LOCUS7078</name>
</gene>
<dbReference type="AlphaFoldDB" id="A0A814YFH2"/>
<dbReference type="Proteomes" id="UP000682733">
    <property type="component" value="Unassembled WGS sequence"/>
</dbReference>
<organism evidence="2 5">
    <name type="scientific">Didymodactylos carnosus</name>
    <dbReference type="NCBI Taxonomy" id="1234261"/>
    <lineage>
        <taxon>Eukaryota</taxon>
        <taxon>Metazoa</taxon>
        <taxon>Spiralia</taxon>
        <taxon>Gnathifera</taxon>
        <taxon>Rotifera</taxon>
        <taxon>Eurotatoria</taxon>
        <taxon>Bdelloidea</taxon>
        <taxon>Philodinida</taxon>
        <taxon>Philodinidae</taxon>
        <taxon>Didymodactylos</taxon>
    </lineage>
</organism>
<evidence type="ECO:0000313" key="3">
    <source>
        <dbReference type="EMBL" id="CAF3635061.1"/>
    </source>
</evidence>
<dbReference type="InterPro" id="IPR021725">
    <property type="entry name" value="Cdd1"/>
</dbReference>
<evidence type="ECO:0000313" key="4">
    <source>
        <dbReference type="EMBL" id="CAF3991177.1"/>
    </source>
</evidence>
<keyword evidence="5" id="KW-1185">Reference proteome</keyword>
<accession>A0A814YFH2</accession>
<reference evidence="2" key="1">
    <citation type="submission" date="2021-02" db="EMBL/GenBank/DDBJ databases">
        <authorList>
            <person name="Nowell W R."/>
        </authorList>
    </citation>
    <scope>NUCLEOTIDE SEQUENCE</scope>
</reference>
<dbReference type="Proteomes" id="UP000681722">
    <property type="component" value="Unassembled WGS sequence"/>
</dbReference>
<dbReference type="SUPFAM" id="SSF81585">
    <property type="entry name" value="PsbU/PolX domain-like"/>
    <property type="match status" value="1"/>
</dbReference>
<dbReference type="EMBL" id="CAJNOQ010009568">
    <property type="protein sequence ID" value="CAF1228450.1"/>
    <property type="molecule type" value="Genomic_DNA"/>
</dbReference>
<dbReference type="Gene3D" id="1.10.150.20">
    <property type="entry name" value="5' to 3' exonuclease, C-terminal subdomain"/>
    <property type="match status" value="1"/>
</dbReference>
<dbReference type="Pfam" id="PF11731">
    <property type="entry name" value="Cdd1"/>
    <property type="match status" value="1"/>
</dbReference>
<sequence>MSKKVNINENNKNKNDCIKELKTIPGVGVKIAEDLWQLGIRSIDDLCLTTADILYEKLEHHQSQHVDRCMLYVFRCIIYYASYTKHDKELLKWWNWTDEKLKTRT</sequence>
<evidence type="ECO:0000313" key="2">
    <source>
        <dbReference type="EMBL" id="CAF1228450.1"/>
    </source>
</evidence>
<dbReference type="Proteomes" id="UP000663829">
    <property type="component" value="Unassembled WGS sequence"/>
</dbReference>
<protein>
    <recommendedName>
        <fullName evidence="6">Pathogenicity locus</fullName>
    </recommendedName>
</protein>
<dbReference type="EMBL" id="CAJNOK010002210">
    <property type="protein sequence ID" value="CAF0849815.1"/>
    <property type="molecule type" value="Genomic_DNA"/>
</dbReference>
<dbReference type="OrthoDB" id="10519068at2759"/>